<proteinExistence type="inferred from homology"/>
<dbReference type="GO" id="GO:0042158">
    <property type="term" value="P:lipoprotein biosynthetic process"/>
    <property type="evidence" value="ECO:0007669"/>
    <property type="project" value="UniProtKB-UniRule"/>
</dbReference>
<dbReference type="GO" id="GO:0005886">
    <property type="term" value="C:plasma membrane"/>
    <property type="evidence" value="ECO:0007669"/>
    <property type="project" value="UniProtKB-SubCell"/>
</dbReference>
<feature type="binding site" evidence="7">
    <location>
        <position position="133"/>
    </location>
    <ligand>
        <name>a 1,2-diacyl-sn-glycero-3-phospho-(1'-sn-glycerol)</name>
        <dbReference type="ChEBI" id="CHEBI:64716"/>
    </ligand>
</feature>
<dbReference type="HAMAP" id="MF_01147">
    <property type="entry name" value="Lgt"/>
    <property type="match status" value="1"/>
</dbReference>
<gene>
    <name evidence="7" type="primary">lgt</name>
    <name evidence="8" type="ORF">AKG39_00125</name>
</gene>
<dbReference type="AlphaFoldDB" id="A0A0L6U4Z3"/>
<dbReference type="OrthoDB" id="871140at2"/>
<dbReference type="GO" id="GO:0008961">
    <property type="term" value="F:phosphatidylglycerol-prolipoprotein diacylglyceryl transferase activity"/>
    <property type="evidence" value="ECO:0007669"/>
    <property type="project" value="UniProtKB-UniRule"/>
</dbReference>
<dbReference type="RefSeq" id="WP_050738327.1">
    <property type="nucleotide sequence ID" value="NZ_LGYO01000001.1"/>
</dbReference>
<dbReference type="Proteomes" id="UP000036873">
    <property type="component" value="Unassembled WGS sequence"/>
</dbReference>
<keyword evidence="2 7" id="KW-1003">Cell membrane</keyword>
<feature type="transmembrane region" description="Helical" evidence="7">
    <location>
        <begin position="90"/>
        <end position="107"/>
    </location>
</feature>
<feature type="transmembrane region" description="Helical" evidence="7">
    <location>
        <begin position="16"/>
        <end position="35"/>
    </location>
</feature>
<dbReference type="PROSITE" id="PS01311">
    <property type="entry name" value="LGT"/>
    <property type="match status" value="1"/>
</dbReference>
<dbReference type="STRING" id="52689.AKG39_00125"/>
<organism evidence="8 9">
    <name type="scientific">Acetobacterium bakii</name>
    <dbReference type="NCBI Taxonomy" id="52689"/>
    <lineage>
        <taxon>Bacteria</taxon>
        <taxon>Bacillati</taxon>
        <taxon>Bacillota</taxon>
        <taxon>Clostridia</taxon>
        <taxon>Eubacteriales</taxon>
        <taxon>Eubacteriaceae</taxon>
        <taxon>Acetobacterium</taxon>
    </lineage>
</organism>
<feature type="transmembrane region" description="Helical" evidence="7">
    <location>
        <begin position="169"/>
        <end position="186"/>
    </location>
</feature>
<sequence length="260" mass="29326">MQALDPIAFSAFGFDVRWYGILIASALLIGLFIGIKRAPKYGIDPDLVLDFFLYMTPAVVIGARLYYVIFNFSYYAANPTEILATWHGGLAIHGGIIAGVIVGYILCRVKKINFLSFTDMIIPGLPLGQAIGRWGNYFNQEAYGVQTDLPWAITVNDAVLGMIRVHPTFLYESIWNFCIFGFLFFYESKLKKVNGELFFVYLGLYSIGRFFIEGLRTDSLMFMGLRTAQLASLILVIVGFGGLVLLRKYPDRFKALPWKK</sequence>
<evidence type="ECO:0000256" key="3">
    <source>
        <dbReference type="ARBA" id="ARBA00022679"/>
    </source>
</evidence>
<comment type="caution">
    <text evidence="8">The sequence shown here is derived from an EMBL/GenBank/DDBJ whole genome shotgun (WGS) entry which is preliminary data.</text>
</comment>
<keyword evidence="4 7" id="KW-0812">Transmembrane</keyword>
<evidence type="ECO:0000256" key="6">
    <source>
        <dbReference type="ARBA" id="ARBA00023136"/>
    </source>
</evidence>
<dbReference type="InterPro" id="IPR001640">
    <property type="entry name" value="Lgt"/>
</dbReference>
<dbReference type="PATRIC" id="fig|52689.4.peg.26"/>
<dbReference type="Pfam" id="PF01790">
    <property type="entry name" value="LGT"/>
    <property type="match status" value="1"/>
</dbReference>
<evidence type="ECO:0000313" key="8">
    <source>
        <dbReference type="EMBL" id="KNZ43604.1"/>
    </source>
</evidence>
<keyword evidence="3 7" id="KW-0808">Transferase</keyword>
<comment type="pathway">
    <text evidence="7">Protein modification; lipoprotein biosynthesis (diacylglyceryl transfer).</text>
</comment>
<accession>A0A0L6U4Z3</accession>
<dbReference type="PANTHER" id="PTHR30589:SF0">
    <property type="entry name" value="PHOSPHATIDYLGLYCEROL--PROLIPOPROTEIN DIACYLGLYCERYL TRANSFERASE"/>
    <property type="match status" value="1"/>
</dbReference>
<name>A0A0L6U4Z3_9FIRM</name>
<keyword evidence="6 7" id="KW-0472">Membrane</keyword>
<keyword evidence="9" id="KW-1185">Reference proteome</keyword>
<evidence type="ECO:0000256" key="2">
    <source>
        <dbReference type="ARBA" id="ARBA00022475"/>
    </source>
</evidence>
<comment type="catalytic activity">
    <reaction evidence="7">
        <text>L-cysteinyl-[prolipoprotein] + a 1,2-diacyl-sn-glycero-3-phospho-(1'-sn-glycerol) = an S-1,2-diacyl-sn-glyceryl-L-cysteinyl-[prolipoprotein] + sn-glycerol 1-phosphate + H(+)</text>
        <dbReference type="Rhea" id="RHEA:56712"/>
        <dbReference type="Rhea" id="RHEA-COMP:14679"/>
        <dbReference type="Rhea" id="RHEA-COMP:14680"/>
        <dbReference type="ChEBI" id="CHEBI:15378"/>
        <dbReference type="ChEBI" id="CHEBI:29950"/>
        <dbReference type="ChEBI" id="CHEBI:57685"/>
        <dbReference type="ChEBI" id="CHEBI:64716"/>
        <dbReference type="ChEBI" id="CHEBI:140658"/>
        <dbReference type="EC" id="2.5.1.145"/>
    </reaction>
</comment>
<feature type="transmembrane region" description="Helical" evidence="7">
    <location>
        <begin position="227"/>
        <end position="246"/>
    </location>
</feature>
<dbReference type="NCBIfam" id="TIGR00544">
    <property type="entry name" value="lgt"/>
    <property type="match status" value="1"/>
</dbReference>
<dbReference type="EC" id="2.5.1.145" evidence="7"/>
<comment type="similarity">
    <text evidence="1 7">Belongs to the Lgt family.</text>
</comment>
<evidence type="ECO:0000256" key="7">
    <source>
        <dbReference type="HAMAP-Rule" id="MF_01147"/>
    </source>
</evidence>
<evidence type="ECO:0000256" key="5">
    <source>
        <dbReference type="ARBA" id="ARBA00022989"/>
    </source>
</evidence>
<dbReference type="UniPathway" id="UPA00664"/>
<comment type="subcellular location">
    <subcellularLocation>
        <location evidence="7">Cell membrane</location>
        <topology evidence="7">Multi-pass membrane protein</topology>
    </subcellularLocation>
</comment>
<comment type="function">
    <text evidence="7">Catalyzes the transfer of the diacylglyceryl group from phosphatidylglycerol to the sulfhydryl group of the N-terminal cysteine of a prolipoprotein, the first step in the formation of mature lipoproteins.</text>
</comment>
<evidence type="ECO:0000256" key="4">
    <source>
        <dbReference type="ARBA" id="ARBA00022692"/>
    </source>
</evidence>
<keyword evidence="5 7" id="KW-1133">Transmembrane helix</keyword>
<dbReference type="EMBL" id="LGYO01000001">
    <property type="protein sequence ID" value="KNZ43604.1"/>
    <property type="molecule type" value="Genomic_DNA"/>
</dbReference>
<protein>
    <recommendedName>
        <fullName evidence="7">Phosphatidylglycerol--prolipoprotein diacylglyceryl transferase</fullName>
        <ecNumber evidence="7">2.5.1.145</ecNumber>
    </recommendedName>
</protein>
<dbReference type="PANTHER" id="PTHR30589">
    <property type="entry name" value="PROLIPOPROTEIN DIACYLGLYCERYL TRANSFERASE"/>
    <property type="match status" value="1"/>
</dbReference>
<feature type="transmembrane region" description="Helical" evidence="7">
    <location>
        <begin position="47"/>
        <end position="70"/>
    </location>
</feature>
<evidence type="ECO:0000313" key="9">
    <source>
        <dbReference type="Proteomes" id="UP000036873"/>
    </source>
</evidence>
<feature type="transmembrane region" description="Helical" evidence="7">
    <location>
        <begin position="198"/>
        <end position="215"/>
    </location>
</feature>
<reference evidence="9" key="1">
    <citation type="submission" date="2015-07" db="EMBL/GenBank/DDBJ databases">
        <title>Draft genome sequence of Acetobacterium bakii DSM 8293, a potential psychrophilic chemical producer through syngas fermentation.</title>
        <authorList>
            <person name="Song Y."/>
            <person name="Hwang S."/>
            <person name="Cho B.-K."/>
        </authorList>
    </citation>
    <scope>NUCLEOTIDE SEQUENCE [LARGE SCALE GENOMIC DNA]</scope>
    <source>
        <strain evidence="9">DSM 8239</strain>
    </source>
</reference>
<evidence type="ECO:0000256" key="1">
    <source>
        <dbReference type="ARBA" id="ARBA00007150"/>
    </source>
</evidence>